<gene>
    <name evidence="4" type="ORF">NK662_20515</name>
</gene>
<evidence type="ECO:0000259" key="3">
    <source>
        <dbReference type="SMART" id="SM01027"/>
    </source>
</evidence>
<dbReference type="InterPro" id="IPR036866">
    <property type="entry name" value="RibonucZ/Hydroxyglut_hydro"/>
</dbReference>
<dbReference type="Proteomes" id="UP001156102">
    <property type="component" value="Unassembled WGS sequence"/>
</dbReference>
<dbReference type="AlphaFoldDB" id="A0AA41X8T7"/>
<dbReference type="Pfam" id="PF07521">
    <property type="entry name" value="RMMBL"/>
    <property type="match status" value="1"/>
</dbReference>
<dbReference type="SMART" id="SM01027">
    <property type="entry name" value="Beta-Casp"/>
    <property type="match status" value="1"/>
</dbReference>
<keyword evidence="5" id="KW-1185">Reference proteome</keyword>
<evidence type="ECO:0000313" key="5">
    <source>
        <dbReference type="Proteomes" id="UP001156102"/>
    </source>
</evidence>
<name>A0AA41X8T7_9BACI</name>
<dbReference type="SMART" id="SM00849">
    <property type="entry name" value="Lactamase_B"/>
    <property type="match status" value="1"/>
</dbReference>
<dbReference type="InterPro" id="IPR050698">
    <property type="entry name" value="MBL"/>
</dbReference>
<proteinExistence type="predicted"/>
<comment type="caution">
    <text evidence="4">The sequence shown here is derived from an EMBL/GenBank/DDBJ whole genome shotgun (WGS) entry which is preliminary data.</text>
</comment>
<dbReference type="Pfam" id="PF00753">
    <property type="entry name" value="Lactamase_B"/>
    <property type="match status" value="1"/>
</dbReference>
<protein>
    <submittedName>
        <fullName evidence="4">MBL fold metallo-hydrolase</fullName>
    </submittedName>
</protein>
<dbReference type="InterPro" id="IPR011108">
    <property type="entry name" value="RMMBL"/>
</dbReference>
<feature type="domain" description="Beta-Casp" evidence="3">
    <location>
        <begin position="582"/>
        <end position="708"/>
    </location>
</feature>
<dbReference type="RefSeq" id="WP_254760834.1">
    <property type="nucleotide sequence ID" value="NZ_JANCLT010000016.1"/>
</dbReference>
<dbReference type="InterPro" id="IPR001279">
    <property type="entry name" value="Metallo-B-lactamas"/>
</dbReference>
<dbReference type="SUPFAM" id="SSF56281">
    <property type="entry name" value="Metallo-hydrolase/oxidoreductase"/>
    <property type="match status" value="1"/>
</dbReference>
<accession>A0AA41X8T7</accession>
<sequence>MIDISGYEQIFQSAVRCENNSQWEQCDRYYRQLLAFERLPLRVLQRMCGYFSGIGELAAVKGFIRQAIEEGGDLAVFGPLFLQSVEDTCRPDDIHWLLQQGADSHLELSFACMEYLERHGMEIYADYISLYERMTKAFIQHGEALAGLYVKGTLLAVRLEWKRKHIAQSRFHLRKLLDLKREHLAEWDEITAWALVLDLLPELFQRRDILSFRERLGNSMSLFLTYYEEAAARSLTVETLEALDRLQVEEPLQDQRILLFLLGKKLEQKDFSPAELAWLRQQPYSWSAVRLYVLDQGLDGLPHLKQSFCHHADLPEAVSYLQQLTQAAAAKEKKDLSPVRITVVGGGEKIGGTSILASVGEHHLLLDAGMHLNDPNRVFPNYQVLHQQGIDFADIDALVVTHAHLDHTGAVPYVHQLHKGLPIYATEETRELMEVLLRDVQRNNRTTPGFYSEQDLQAALHHMQTVSLGSTISIPSKGKEWKVTFYRAGHILGAAAIHLVIDDYSILFTGDYSLDRQRTVSGLQLPPDLSVDVLITESTYGYLPSNAATTREWQEKQLVQLLLDVTEKGGSILIPAFALGRAQELLLIVKEHFKQQRFLPFIVYLDGMVPEICRIYEHYLKDDPLRKENEALFFGGGVQAASQIYRSFSFDEHYDQIMAGGKRVIIASSGMLQEGSASARYAERMLPRPEHALAFTGYIDEESPGYSIHALREQQQRTIALHGKDVDVRARVASFRLSAHASREQIVETVVSLQPQMVLLVHGEHEQSYKPPRAEGRIAVYPTVRQLLGQLPMKVIAAYNGQTYSMISEETQ</sequence>
<dbReference type="PANTHER" id="PTHR11203:SF37">
    <property type="entry name" value="INTEGRATOR COMPLEX SUBUNIT 11"/>
    <property type="match status" value="1"/>
</dbReference>
<evidence type="ECO:0000256" key="1">
    <source>
        <dbReference type="ARBA" id="ARBA00022801"/>
    </source>
</evidence>
<organism evidence="4 5">
    <name type="scientific">Ectobacillus ponti</name>
    <dbReference type="NCBI Taxonomy" id="2961894"/>
    <lineage>
        <taxon>Bacteria</taxon>
        <taxon>Bacillati</taxon>
        <taxon>Bacillota</taxon>
        <taxon>Bacilli</taxon>
        <taxon>Bacillales</taxon>
        <taxon>Bacillaceae</taxon>
        <taxon>Ectobacillus</taxon>
    </lineage>
</organism>
<dbReference type="Pfam" id="PF10996">
    <property type="entry name" value="Beta-Casp"/>
    <property type="match status" value="1"/>
</dbReference>
<dbReference type="EMBL" id="JANCLT010000016">
    <property type="protein sequence ID" value="MCP8970907.1"/>
    <property type="molecule type" value="Genomic_DNA"/>
</dbReference>
<dbReference type="GO" id="GO:0004521">
    <property type="term" value="F:RNA endonuclease activity"/>
    <property type="evidence" value="ECO:0007669"/>
    <property type="project" value="TreeGrafter"/>
</dbReference>
<feature type="domain" description="Metallo-beta-lactamase" evidence="2">
    <location>
        <begin position="351"/>
        <end position="551"/>
    </location>
</feature>
<evidence type="ECO:0000259" key="2">
    <source>
        <dbReference type="SMART" id="SM00849"/>
    </source>
</evidence>
<dbReference type="GO" id="GO:0016787">
    <property type="term" value="F:hydrolase activity"/>
    <property type="evidence" value="ECO:0007669"/>
    <property type="project" value="UniProtKB-KW"/>
</dbReference>
<keyword evidence="1" id="KW-0378">Hydrolase</keyword>
<dbReference type="Gene3D" id="3.40.50.10890">
    <property type="match status" value="1"/>
</dbReference>
<dbReference type="Gene3D" id="3.60.15.10">
    <property type="entry name" value="Ribonuclease Z/Hydroxyacylglutathione hydrolase-like"/>
    <property type="match status" value="1"/>
</dbReference>
<dbReference type="InterPro" id="IPR022712">
    <property type="entry name" value="Beta_Casp"/>
</dbReference>
<evidence type="ECO:0000313" key="4">
    <source>
        <dbReference type="EMBL" id="MCP8970907.1"/>
    </source>
</evidence>
<reference evidence="4" key="1">
    <citation type="submission" date="2022-07" db="EMBL/GenBank/DDBJ databases">
        <authorList>
            <person name="Li W.-J."/>
            <person name="Deng Q.-Q."/>
        </authorList>
    </citation>
    <scope>NUCLEOTIDE SEQUENCE</scope>
    <source>
        <strain evidence="4">SYSU M60031</strain>
    </source>
</reference>
<dbReference type="PANTHER" id="PTHR11203">
    <property type="entry name" value="CLEAVAGE AND POLYADENYLATION SPECIFICITY FACTOR FAMILY MEMBER"/>
    <property type="match status" value="1"/>
</dbReference>
<dbReference type="CDD" id="cd16295">
    <property type="entry name" value="TTHA0252-CPSF-like_MBL-fold"/>
    <property type="match status" value="1"/>
</dbReference>